<protein>
    <submittedName>
        <fullName evidence="1">Uncharacterized protein</fullName>
    </submittedName>
</protein>
<dbReference type="AlphaFoldDB" id="A0A9E9CAE6"/>
<dbReference type="EMBL" id="CP113797">
    <property type="protein sequence ID" value="WAL60872.1"/>
    <property type="molecule type" value="Genomic_DNA"/>
</dbReference>
<dbReference type="RefSeq" id="WP_268610828.1">
    <property type="nucleotide sequence ID" value="NZ_CP113797.1"/>
</dbReference>
<organism evidence="1 2">
    <name type="scientific">Thermocoleostomius sinensis A174</name>
    <dbReference type="NCBI Taxonomy" id="2016057"/>
    <lineage>
        <taxon>Bacteria</taxon>
        <taxon>Bacillati</taxon>
        <taxon>Cyanobacteriota</taxon>
        <taxon>Cyanophyceae</taxon>
        <taxon>Oculatellales</taxon>
        <taxon>Oculatellaceae</taxon>
        <taxon>Thermocoleostomius</taxon>
    </lineage>
</organism>
<sequence length="68" mass="7920">MNATVVEDLFKVKVKITDSRINIWCPNELLAYRTYGTASYLKGSHYRIQIAIGGQPDVPERIYHEHWI</sequence>
<evidence type="ECO:0000313" key="1">
    <source>
        <dbReference type="EMBL" id="WAL60872.1"/>
    </source>
</evidence>
<dbReference type="KEGG" id="tsin:OXH18_02420"/>
<gene>
    <name evidence="1" type="ORF">OXH18_02420</name>
</gene>
<proteinExistence type="predicted"/>
<keyword evidence="2" id="KW-1185">Reference proteome</keyword>
<reference evidence="1" key="1">
    <citation type="submission" date="2022-12" db="EMBL/GenBank/DDBJ databases">
        <title>Polyphasic identification of a Novel Hot-Spring Cyanobacterium Ocullathermofonsia sinensis gen nov. sp. nov. and Genomic Insights on its Adaptations to the Thermal Habitat.</title>
        <authorList>
            <person name="Daroch M."/>
            <person name="Tang J."/>
            <person name="Jiang Y."/>
        </authorList>
    </citation>
    <scope>NUCLEOTIDE SEQUENCE</scope>
    <source>
        <strain evidence="1">PKUAC-SCTA174</strain>
    </source>
</reference>
<accession>A0A9E9CAE6</accession>
<name>A0A9E9CAE6_9CYAN</name>
<evidence type="ECO:0000313" key="2">
    <source>
        <dbReference type="Proteomes" id="UP001163152"/>
    </source>
</evidence>
<dbReference type="Proteomes" id="UP001163152">
    <property type="component" value="Chromosome"/>
</dbReference>